<proteinExistence type="inferred from homology"/>
<comment type="similarity">
    <text evidence="3">Belongs to the serpin family.</text>
</comment>
<dbReference type="Gene3D" id="2.30.39.10">
    <property type="entry name" value="Alpha-1-antitrypsin, domain 1"/>
    <property type="match status" value="1"/>
</dbReference>
<name>A0A4C1YZY8_EUMVA</name>
<evidence type="ECO:0000256" key="1">
    <source>
        <dbReference type="ARBA" id="ARBA00022690"/>
    </source>
</evidence>
<keyword evidence="2" id="KW-0722">Serine protease inhibitor</keyword>
<dbReference type="PROSITE" id="PS00284">
    <property type="entry name" value="SERPIN"/>
    <property type="match status" value="1"/>
</dbReference>
<dbReference type="SUPFAM" id="SSF56574">
    <property type="entry name" value="Serpins"/>
    <property type="match status" value="1"/>
</dbReference>
<accession>A0A4C1YZY8</accession>
<dbReference type="InterPro" id="IPR036186">
    <property type="entry name" value="Serpin_sf"/>
</dbReference>
<dbReference type="Proteomes" id="UP000299102">
    <property type="component" value="Unassembled WGS sequence"/>
</dbReference>
<dbReference type="OrthoDB" id="9440847at2759"/>
<evidence type="ECO:0000256" key="2">
    <source>
        <dbReference type="ARBA" id="ARBA00022900"/>
    </source>
</evidence>
<evidence type="ECO:0000259" key="4">
    <source>
        <dbReference type="SMART" id="SM00093"/>
    </source>
</evidence>
<dbReference type="Pfam" id="PF00079">
    <property type="entry name" value="Serpin"/>
    <property type="match status" value="1"/>
</dbReference>
<gene>
    <name evidence="5" type="primary">Spn77Ba</name>
    <name evidence="5" type="ORF">EVAR_32142_1</name>
</gene>
<dbReference type="STRING" id="151549.A0A4C1YZY8"/>
<evidence type="ECO:0000313" key="6">
    <source>
        <dbReference type="Proteomes" id="UP000299102"/>
    </source>
</evidence>
<dbReference type="GO" id="GO:0004867">
    <property type="term" value="F:serine-type endopeptidase inhibitor activity"/>
    <property type="evidence" value="ECO:0007669"/>
    <property type="project" value="UniProtKB-KW"/>
</dbReference>
<keyword evidence="1" id="KW-0646">Protease inhibitor</keyword>
<dbReference type="InterPro" id="IPR023795">
    <property type="entry name" value="Serpin_CS"/>
</dbReference>
<keyword evidence="6" id="KW-1185">Reference proteome</keyword>
<dbReference type="Gene3D" id="3.30.497.10">
    <property type="entry name" value="Antithrombin, subunit I, domain 2"/>
    <property type="match status" value="1"/>
</dbReference>
<organism evidence="5 6">
    <name type="scientific">Eumeta variegata</name>
    <name type="common">Bagworm moth</name>
    <name type="synonym">Eumeta japonica</name>
    <dbReference type="NCBI Taxonomy" id="151549"/>
    <lineage>
        <taxon>Eukaryota</taxon>
        <taxon>Metazoa</taxon>
        <taxon>Ecdysozoa</taxon>
        <taxon>Arthropoda</taxon>
        <taxon>Hexapoda</taxon>
        <taxon>Insecta</taxon>
        <taxon>Pterygota</taxon>
        <taxon>Neoptera</taxon>
        <taxon>Endopterygota</taxon>
        <taxon>Lepidoptera</taxon>
        <taxon>Glossata</taxon>
        <taxon>Ditrysia</taxon>
        <taxon>Tineoidea</taxon>
        <taxon>Psychidae</taxon>
        <taxon>Oiketicinae</taxon>
        <taxon>Eumeta</taxon>
    </lineage>
</organism>
<dbReference type="SMART" id="SM00093">
    <property type="entry name" value="SERPIN"/>
    <property type="match status" value="1"/>
</dbReference>
<comment type="caution">
    <text evidence="5">The sequence shown here is derived from an EMBL/GenBank/DDBJ whole genome shotgun (WGS) entry which is preliminary data.</text>
</comment>
<dbReference type="InterPro" id="IPR042178">
    <property type="entry name" value="Serpin_sf_1"/>
</dbReference>
<dbReference type="InterPro" id="IPR000215">
    <property type="entry name" value="Serpin_fam"/>
</dbReference>
<dbReference type="GO" id="GO:0005615">
    <property type="term" value="C:extracellular space"/>
    <property type="evidence" value="ECO:0007669"/>
    <property type="project" value="InterPro"/>
</dbReference>
<evidence type="ECO:0000313" key="5">
    <source>
        <dbReference type="EMBL" id="GBP82041.1"/>
    </source>
</evidence>
<dbReference type="InterPro" id="IPR042185">
    <property type="entry name" value="Serpin_sf_2"/>
</dbReference>
<dbReference type="AlphaFoldDB" id="A0A4C1YZY8"/>
<evidence type="ECO:0000256" key="3">
    <source>
        <dbReference type="RuleBase" id="RU000411"/>
    </source>
</evidence>
<reference evidence="5 6" key="1">
    <citation type="journal article" date="2019" name="Commun. Biol.">
        <title>The bagworm genome reveals a unique fibroin gene that provides high tensile strength.</title>
        <authorList>
            <person name="Kono N."/>
            <person name="Nakamura H."/>
            <person name="Ohtoshi R."/>
            <person name="Tomita M."/>
            <person name="Numata K."/>
            <person name="Arakawa K."/>
        </authorList>
    </citation>
    <scope>NUCLEOTIDE SEQUENCE [LARGE SCALE GENOMIC DNA]</scope>
</reference>
<dbReference type="PANTHER" id="PTHR11461:SF367">
    <property type="entry name" value="GH21475P-RELATED"/>
    <property type="match status" value="1"/>
</dbReference>
<sequence length="402" mass="46073">MNYAIGLSDNCRNFSVEISYFTALKDEERSVFLSPFGLWTFLFNIVLGVSGSSAIQLRTAVILRNKNEESLVKHFRDFRNDVLKTNTPDVPLTMKGYIFLDGDFQINSEYYGNITYDAEIVNKVLELKIIRTATNLINSYLSHSQDLILTEKDVHKSRMVMSSSLHFRGQWHFTFNESKTTIEFFYDEHGNITGEVVMMHQRNRFPLANIKEMGAYVLELPFGSRGKYCLLILLPSPGKTVTDVYKTLTAFPIKDIFYRMYNDTQNYENIDVRIPRFRINNDIVLKEPLQNMGVYDIFNQEHADFTRVSNEKIFVSTIKQRADIEVTESGIVSSAVTSAVFVSDAKTNSGSAGMTSDFRRPHLVYRINPPGYIVNKPFLYFVIEKCTVTIVFGGVFLKPSDH</sequence>
<dbReference type="EMBL" id="BGZK01001544">
    <property type="protein sequence ID" value="GBP82041.1"/>
    <property type="molecule type" value="Genomic_DNA"/>
</dbReference>
<dbReference type="InterPro" id="IPR023796">
    <property type="entry name" value="Serpin_dom"/>
</dbReference>
<protein>
    <submittedName>
        <fullName evidence="5">Serine protease inhibitor 77Ba</fullName>
    </submittedName>
</protein>
<feature type="domain" description="Serpin" evidence="4">
    <location>
        <begin position="18"/>
        <end position="399"/>
    </location>
</feature>
<dbReference type="PANTHER" id="PTHR11461">
    <property type="entry name" value="SERINE PROTEASE INHIBITOR, SERPIN"/>
    <property type="match status" value="1"/>
</dbReference>